<comment type="similarity">
    <text evidence="2 6">Belongs to the clathrin light chain family.</text>
</comment>
<dbReference type="GO" id="GO:0072583">
    <property type="term" value="P:clathrin-dependent endocytosis"/>
    <property type="evidence" value="ECO:0007669"/>
    <property type="project" value="TreeGrafter"/>
</dbReference>
<evidence type="ECO:0000256" key="4">
    <source>
        <dbReference type="ARBA" id="ARBA00023176"/>
    </source>
</evidence>
<dbReference type="PANTHER" id="PTHR10639">
    <property type="entry name" value="CLATHRIN LIGHT CHAIN"/>
    <property type="match status" value="1"/>
</dbReference>
<name>X6NL44_RETFI</name>
<dbReference type="GO" id="GO:0005198">
    <property type="term" value="F:structural molecule activity"/>
    <property type="evidence" value="ECO:0007669"/>
    <property type="project" value="InterPro"/>
</dbReference>
<dbReference type="OrthoDB" id="5512at2759"/>
<feature type="compositionally biased region" description="Polar residues" evidence="7">
    <location>
        <begin position="12"/>
        <end position="21"/>
    </location>
</feature>
<dbReference type="EMBL" id="ASPP01007685">
    <property type="protein sequence ID" value="ETO26716.1"/>
    <property type="molecule type" value="Genomic_DNA"/>
</dbReference>
<comment type="caution">
    <text evidence="8">The sequence shown here is derived from an EMBL/GenBank/DDBJ whole genome shotgun (WGS) entry which is preliminary data.</text>
</comment>
<dbReference type="GO" id="GO:0006886">
    <property type="term" value="P:intracellular protein transport"/>
    <property type="evidence" value="ECO:0007669"/>
    <property type="project" value="InterPro"/>
</dbReference>
<dbReference type="GO" id="GO:0030132">
    <property type="term" value="C:clathrin coat of coated pit"/>
    <property type="evidence" value="ECO:0007669"/>
    <property type="project" value="InterPro"/>
</dbReference>
<keyword evidence="5 6" id="KW-0968">Cytoplasmic vesicle</keyword>
<dbReference type="PANTHER" id="PTHR10639:SF7">
    <property type="entry name" value="CLATHRIN LIGHT CHAIN"/>
    <property type="match status" value="1"/>
</dbReference>
<evidence type="ECO:0000256" key="6">
    <source>
        <dbReference type="RuleBase" id="RU363137"/>
    </source>
</evidence>
<feature type="compositionally biased region" description="Basic and acidic residues" evidence="7">
    <location>
        <begin position="106"/>
        <end position="117"/>
    </location>
</feature>
<dbReference type="AlphaFoldDB" id="X6NL44"/>
<sequence length="187" mass="21892">MDDFLTDDTTTNNIGASNPYENGSADIQVEENVVSNDGNYGDVFTDVEVPQEKKQSEDQEPTNTRLNFGKKKMYFLNSVWLESHRQMLQEKAKKEREEQDQLQQQAKEDIQKFHDDRKRRIQEAKKQNKTKETQLREDLQAVFEHGTVWEQVAKMVNLQEPTDKSGLSGDQERMRKLLIQLKNDKKT</sequence>
<proteinExistence type="inferred from homology"/>
<protein>
    <recommendedName>
        <fullName evidence="6">Clathrin light chain</fullName>
    </recommendedName>
</protein>
<evidence type="ECO:0000256" key="5">
    <source>
        <dbReference type="ARBA" id="ARBA00023329"/>
    </source>
</evidence>
<evidence type="ECO:0000313" key="9">
    <source>
        <dbReference type="Proteomes" id="UP000023152"/>
    </source>
</evidence>
<dbReference type="GO" id="GO:0032050">
    <property type="term" value="F:clathrin heavy chain binding"/>
    <property type="evidence" value="ECO:0007669"/>
    <property type="project" value="TreeGrafter"/>
</dbReference>
<feature type="region of interest" description="Disordered" evidence="7">
    <location>
        <begin position="87"/>
        <end position="117"/>
    </location>
</feature>
<feature type="compositionally biased region" description="Basic and acidic residues" evidence="7">
    <location>
        <begin position="87"/>
        <end position="99"/>
    </location>
</feature>
<organism evidence="8 9">
    <name type="scientific">Reticulomyxa filosa</name>
    <dbReference type="NCBI Taxonomy" id="46433"/>
    <lineage>
        <taxon>Eukaryota</taxon>
        <taxon>Sar</taxon>
        <taxon>Rhizaria</taxon>
        <taxon>Retaria</taxon>
        <taxon>Foraminifera</taxon>
        <taxon>Monothalamids</taxon>
        <taxon>Reticulomyxidae</taxon>
        <taxon>Reticulomyxa</taxon>
    </lineage>
</organism>
<dbReference type="InterPro" id="IPR000996">
    <property type="entry name" value="Clathrin_L-chain"/>
</dbReference>
<dbReference type="Proteomes" id="UP000023152">
    <property type="component" value="Unassembled WGS sequence"/>
</dbReference>
<gene>
    <name evidence="8" type="ORF">RFI_10417</name>
</gene>
<evidence type="ECO:0000256" key="7">
    <source>
        <dbReference type="SAM" id="MobiDB-lite"/>
    </source>
</evidence>
<feature type="region of interest" description="Disordered" evidence="7">
    <location>
        <begin position="1"/>
        <end position="68"/>
    </location>
</feature>
<keyword evidence="9" id="KW-1185">Reference proteome</keyword>
<reference evidence="8 9" key="1">
    <citation type="journal article" date="2013" name="Curr. Biol.">
        <title>The Genome of the Foraminiferan Reticulomyxa filosa.</title>
        <authorList>
            <person name="Glockner G."/>
            <person name="Hulsmann N."/>
            <person name="Schleicher M."/>
            <person name="Noegel A.A."/>
            <person name="Eichinger L."/>
            <person name="Gallinger C."/>
            <person name="Pawlowski J."/>
            <person name="Sierra R."/>
            <person name="Euteneuer U."/>
            <person name="Pillet L."/>
            <person name="Moustafa A."/>
            <person name="Platzer M."/>
            <person name="Groth M."/>
            <person name="Szafranski K."/>
            <person name="Schliwa M."/>
        </authorList>
    </citation>
    <scope>NUCLEOTIDE SEQUENCE [LARGE SCALE GENOMIC DNA]</scope>
</reference>
<evidence type="ECO:0000256" key="2">
    <source>
        <dbReference type="ARBA" id="ARBA00005263"/>
    </source>
</evidence>
<evidence type="ECO:0000256" key="3">
    <source>
        <dbReference type="ARBA" id="ARBA00023136"/>
    </source>
</evidence>
<accession>X6NL44</accession>
<keyword evidence="4 6" id="KW-0168">Coated pit</keyword>
<keyword evidence="3 6" id="KW-0472">Membrane</keyword>
<evidence type="ECO:0000313" key="8">
    <source>
        <dbReference type="EMBL" id="ETO26716.1"/>
    </source>
</evidence>
<comment type="function">
    <text evidence="6">Clathrin is the major protein of the polyhedral coat of coated pits and vesicles.</text>
</comment>
<comment type="subcellular location">
    <subcellularLocation>
        <location evidence="1 6">Cytoplasmic vesicle membrane</location>
        <topology evidence="1 6">Peripheral membrane protein</topology>
        <orientation evidence="1 6">Cytoplasmic side</orientation>
    </subcellularLocation>
    <subcellularLocation>
        <location evidence="6">Membrane</location>
        <location evidence="6">Coated pit</location>
        <topology evidence="6">Peripheral membrane protein</topology>
        <orientation evidence="6">Cytoplasmic side</orientation>
    </subcellularLocation>
    <text evidence="6">Cytoplasmic face of coated pits and vesicles.</text>
</comment>
<dbReference type="GO" id="GO:0030130">
    <property type="term" value="C:clathrin coat of trans-Golgi network vesicle"/>
    <property type="evidence" value="ECO:0007669"/>
    <property type="project" value="InterPro"/>
</dbReference>
<evidence type="ECO:0000256" key="1">
    <source>
        <dbReference type="ARBA" id="ARBA00004180"/>
    </source>
</evidence>
<dbReference type="Pfam" id="PF01086">
    <property type="entry name" value="Clathrin_lg_ch"/>
    <property type="match status" value="1"/>
</dbReference>